<gene>
    <name evidence="3" type="ORF">LN051_07705</name>
</gene>
<dbReference type="PROSITE" id="PS50943">
    <property type="entry name" value="HTH_CROC1"/>
    <property type="match status" value="1"/>
</dbReference>
<keyword evidence="1" id="KW-0238">DNA-binding</keyword>
<proteinExistence type="predicted"/>
<dbReference type="PANTHER" id="PTHR46797">
    <property type="entry name" value="HTH-TYPE TRANSCRIPTIONAL REGULATOR"/>
    <property type="match status" value="1"/>
</dbReference>
<dbReference type="Pfam" id="PF07883">
    <property type="entry name" value="Cupin_2"/>
    <property type="match status" value="1"/>
</dbReference>
<dbReference type="InterPro" id="IPR013096">
    <property type="entry name" value="Cupin_2"/>
</dbReference>
<organism evidence="3 4">
    <name type="scientific">Staphylococcus ratti</name>
    <dbReference type="NCBI Taxonomy" id="2892440"/>
    <lineage>
        <taxon>Bacteria</taxon>
        <taxon>Bacillati</taxon>
        <taxon>Bacillota</taxon>
        <taxon>Bacilli</taxon>
        <taxon>Bacillales</taxon>
        <taxon>Staphylococcaceae</taxon>
        <taxon>Staphylococcus</taxon>
    </lineage>
</organism>
<evidence type="ECO:0000313" key="4">
    <source>
        <dbReference type="Proteomes" id="UP001197626"/>
    </source>
</evidence>
<dbReference type="InterPro" id="IPR011051">
    <property type="entry name" value="RmlC_Cupin_sf"/>
</dbReference>
<dbReference type="InterPro" id="IPR014710">
    <property type="entry name" value="RmlC-like_jellyroll"/>
</dbReference>
<dbReference type="PANTHER" id="PTHR46797:SF2">
    <property type="entry name" value="TRANSCRIPTIONAL REGULATOR"/>
    <property type="match status" value="1"/>
</dbReference>
<protein>
    <submittedName>
        <fullName evidence="3">XRE family transcriptional regulator</fullName>
    </submittedName>
</protein>
<dbReference type="Proteomes" id="UP001197626">
    <property type="component" value="Chromosome"/>
</dbReference>
<dbReference type="RefSeq" id="WP_229291962.1">
    <property type="nucleotide sequence ID" value="NZ_CP086654.1"/>
</dbReference>
<reference evidence="3 4" key="1">
    <citation type="journal article" date="2022" name="Pathogens">
        <title>Staphylococcus ratti sp. nov. Isolated from a Lab Rat.</title>
        <authorList>
            <person name="Kovarovic V."/>
            <person name="Sedlacek I."/>
            <person name="Petras P."/>
            <person name="Kralova S."/>
            <person name="Maslanova I."/>
            <person name="Svec P."/>
            <person name="Neumann-Schaal M."/>
            <person name="Botka T."/>
            <person name="Gelbicova T."/>
            <person name="Stankova E."/>
            <person name="Doskar J."/>
            <person name="Pantucek R."/>
        </authorList>
    </citation>
    <scope>NUCLEOTIDE SEQUENCE [LARGE SCALE GENOMIC DNA]</scope>
    <source>
        <strain evidence="3 4">CCM 9025</strain>
    </source>
</reference>
<dbReference type="EMBL" id="CP086654">
    <property type="protein sequence ID" value="UEX89460.1"/>
    <property type="molecule type" value="Genomic_DNA"/>
</dbReference>
<dbReference type="Gene3D" id="2.60.120.10">
    <property type="entry name" value="Jelly Rolls"/>
    <property type="match status" value="1"/>
</dbReference>
<dbReference type="Gene3D" id="1.10.260.40">
    <property type="entry name" value="lambda repressor-like DNA-binding domains"/>
    <property type="match status" value="1"/>
</dbReference>
<dbReference type="Pfam" id="PF01381">
    <property type="entry name" value="HTH_3"/>
    <property type="match status" value="1"/>
</dbReference>
<dbReference type="InterPro" id="IPR010982">
    <property type="entry name" value="Lambda_DNA-bd_dom_sf"/>
</dbReference>
<dbReference type="SUPFAM" id="SSF51182">
    <property type="entry name" value="RmlC-like cupins"/>
    <property type="match status" value="1"/>
</dbReference>
<sequence length="179" mass="20647">MNIGKKLKTLRQLKNLTQEELGERTDLSKGYISQIESDKTSPSMETFLNLLEVLGTTPAEFFDKKQVDKIHYPKADQLTYDEYDKGYFLQWPVKTSNEFEMEPLLLTLQPQAAYKLFEPSYSDTFVYCMHGCVTLKLGNENYNASKGDALYFKATKQHQLINEKNKEARVMIVATSSYL</sequence>
<dbReference type="SUPFAM" id="SSF47413">
    <property type="entry name" value="lambda repressor-like DNA-binding domains"/>
    <property type="match status" value="1"/>
</dbReference>
<evidence type="ECO:0000259" key="2">
    <source>
        <dbReference type="PROSITE" id="PS50943"/>
    </source>
</evidence>
<evidence type="ECO:0000256" key="1">
    <source>
        <dbReference type="ARBA" id="ARBA00023125"/>
    </source>
</evidence>
<feature type="domain" description="HTH cro/C1-type" evidence="2">
    <location>
        <begin position="7"/>
        <end position="61"/>
    </location>
</feature>
<dbReference type="SMART" id="SM00530">
    <property type="entry name" value="HTH_XRE"/>
    <property type="match status" value="1"/>
</dbReference>
<accession>A0ABY3PAZ1</accession>
<dbReference type="InterPro" id="IPR001387">
    <property type="entry name" value="Cro/C1-type_HTH"/>
</dbReference>
<name>A0ABY3PAZ1_9STAP</name>
<keyword evidence="4" id="KW-1185">Reference proteome</keyword>
<evidence type="ECO:0000313" key="3">
    <source>
        <dbReference type="EMBL" id="UEX89460.1"/>
    </source>
</evidence>
<dbReference type="CDD" id="cd02209">
    <property type="entry name" value="cupin_XRE_C"/>
    <property type="match status" value="1"/>
</dbReference>
<dbReference type="CDD" id="cd00093">
    <property type="entry name" value="HTH_XRE"/>
    <property type="match status" value="1"/>
</dbReference>
<dbReference type="InterPro" id="IPR050807">
    <property type="entry name" value="TransReg_Diox_bact_type"/>
</dbReference>